<dbReference type="AlphaFoldDB" id="A0A9W4PK02"/>
<dbReference type="Proteomes" id="UP000789326">
    <property type="component" value="Unassembled WGS sequence"/>
</dbReference>
<proteinExistence type="predicted"/>
<comment type="caution">
    <text evidence="1">The sequence shown here is derived from an EMBL/GenBank/DDBJ whole genome shotgun (WGS) entry which is preliminary data.</text>
</comment>
<accession>A0A9W4PK02</accession>
<sequence length="170" mass="20026">MVDIDDRTVFENNRIDFWVCDCITEPEYMYSVDGEYETTLIEFWKNYNRFPLKVIHNFVREMDDLDNDDKVYRYQIEEVHSIDELKHILDDVGWKLTLEDFIITNSSKEIRFKKIDRETLKGKIPAQCPLFELGPGDTLTEVIIHGHSFLVGTNDSNLSTKEQVKKIVLS</sequence>
<dbReference type="RefSeq" id="WP_230304320.1">
    <property type="nucleotide sequence ID" value="NZ_CAKKMG010000194.1"/>
</dbReference>
<dbReference type="EMBL" id="CAKKMG010000194">
    <property type="protein sequence ID" value="CAH0318397.1"/>
    <property type="molecule type" value="Genomic_DNA"/>
</dbReference>
<evidence type="ECO:0000313" key="2">
    <source>
        <dbReference type="Proteomes" id="UP000789326"/>
    </source>
</evidence>
<protein>
    <submittedName>
        <fullName evidence="1">Uncharacterized protein</fullName>
    </submittedName>
</protein>
<organism evidence="1 2">
    <name type="scientific">Peribacillus simplex</name>
    <dbReference type="NCBI Taxonomy" id="1478"/>
    <lineage>
        <taxon>Bacteria</taxon>
        <taxon>Bacillati</taxon>
        <taxon>Bacillota</taxon>
        <taxon>Bacilli</taxon>
        <taxon>Bacillales</taxon>
        <taxon>Bacillaceae</taxon>
        <taxon>Peribacillus</taxon>
    </lineage>
</organism>
<name>A0A9W4PK02_9BACI</name>
<reference evidence="1" key="1">
    <citation type="submission" date="2021-11" db="EMBL/GenBank/DDBJ databases">
        <authorList>
            <person name="Bulgarelli D."/>
        </authorList>
    </citation>
    <scope>NUCLEOTIDE SEQUENCE</scope>
    <source>
        <strain evidence="1">Bi133</strain>
    </source>
</reference>
<evidence type="ECO:0000313" key="1">
    <source>
        <dbReference type="EMBL" id="CAH0318397.1"/>
    </source>
</evidence>
<gene>
    <name evidence="1" type="ORF">SRABI133_05230</name>
</gene>